<evidence type="ECO:0000313" key="3">
    <source>
        <dbReference type="Proteomes" id="UP001370299"/>
    </source>
</evidence>
<protein>
    <submittedName>
        <fullName evidence="2">DUF1653 domain-containing protein</fullName>
    </submittedName>
</protein>
<keyword evidence="3" id="KW-1185">Reference proteome</keyword>
<dbReference type="Proteomes" id="UP001370299">
    <property type="component" value="Unassembled WGS sequence"/>
</dbReference>
<sequence length="84" mass="9626">MSDDVTPGRYRHFKGNDYEVLLVARDVETEEPVVVYQALYGERGHWVRSLADFTAHVTRDGYDGPRFVPAPSKEQLALSYQSQH</sequence>
<dbReference type="Pfam" id="PF07866">
    <property type="entry name" value="DUF1653"/>
    <property type="match status" value="1"/>
</dbReference>
<gene>
    <name evidence="2" type="ORF">WMN62_10405</name>
</gene>
<name>A0ABU8YAT4_9MICO</name>
<dbReference type="EMBL" id="JBBLYY010000051">
    <property type="protein sequence ID" value="MEK0171882.1"/>
    <property type="molecule type" value="Genomic_DNA"/>
</dbReference>
<feature type="domain" description="DUF1653" evidence="1">
    <location>
        <begin position="8"/>
        <end position="68"/>
    </location>
</feature>
<evidence type="ECO:0000313" key="2">
    <source>
        <dbReference type="EMBL" id="MEK0171882.1"/>
    </source>
</evidence>
<accession>A0ABU8YAT4</accession>
<dbReference type="RefSeq" id="WP_340197172.1">
    <property type="nucleotide sequence ID" value="NZ_JBBKAP010000057.1"/>
</dbReference>
<organism evidence="2 3">
    <name type="scientific">Curtobacterium citreum</name>
    <dbReference type="NCBI Taxonomy" id="2036"/>
    <lineage>
        <taxon>Bacteria</taxon>
        <taxon>Bacillati</taxon>
        <taxon>Actinomycetota</taxon>
        <taxon>Actinomycetes</taxon>
        <taxon>Micrococcales</taxon>
        <taxon>Microbacteriaceae</taxon>
        <taxon>Curtobacterium</taxon>
    </lineage>
</organism>
<reference evidence="2 3" key="1">
    <citation type="submission" date="2024-03" db="EMBL/GenBank/DDBJ databases">
        <title>Whole genomes of four grape xylem sap localized bacterial endophytes.</title>
        <authorList>
            <person name="Kumar G."/>
            <person name="Savka M.A."/>
        </authorList>
    </citation>
    <scope>NUCLEOTIDE SEQUENCE [LARGE SCALE GENOMIC DNA]</scope>
    <source>
        <strain evidence="2 3">RIT_GXS8</strain>
    </source>
</reference>
<comment type="caution">
    <text evidence="2">The sequence shown here is derived from an EMBL/GenBank/DDBJ whole genome shotgun (WGS) entry which is preliminary data.</text>
</comment>
<dbReference type="InterPro" id="IPR037135">
    <property type="entry name" value="DUF1653-like_dom_sf"/>
</dbReference>
<dbReference type="InterPro" id="IPR023387">
    <property type="entry name" value="DUF1653-like_dom"/>
</dbReference>
<evidence type="ECO:0000259" key="1">
    <source>
        <dbReference type="Pfam" id="PF07866"/>
    </source>
</evidence>
<proteinExistence type="predicted"/>
<dbReference type="Gene3D" id="2.30.30.320">
    <property type="entry name" value="DUF1653-like domain"/>
    <property type="match status" value="1"/>
</dbReference>